<accession>A0A2S5TGF2</accession>
<dbReference type="AlphaFoldDB" id="A0A2S5TGF2"/>
<dbReference type="SUPFAM" id="SSF51735">
    <property type="entry name" value="NAD(P)-binding Rossmann-fold domains"/>
    <property type="match status" value="1"/>
</dbReference>
<dbReference type="InterPro" id="IPR019587">
    <property type="entry name" value="Polyketide_cyclase/dehydratase"/>
</dbReference>
<name>A0A2S5TGF2_9GAMM</name>
<comment type="caution">
    <text evidence="2">The sequence shown here is derived from an EMBL/GenBank/DDBJ whole genome shotgun (WGS) entry which is preliminary data.</text>
</comment>
<dbReference type="InterPro" id="IPR023393">
    <property type="entry name" value="START-like_dom_sf"/>
</dbReference>
<dbReference type="Proteomes" id="UP000238220">
    <property type="component" value="Unassembled WGS sequence"/>
</dbReference>
<comment type="similarity">
    <text evidence="1">Belongs to the short-chain dehydrogenases/reductases (SDR) family.</text>
</comment>
<dbReference type="Pfam" id="PF00106">
    <property type="entry name" value="adh_short"/>
    <property type="match status" value="1"/>
</dbReference>
<organism evidence="2 3">
    <name type="scientific">Solimonas fluminis</name>
    <dbReference type="NCBI Taxonomy" id="2086571"/>
    <lineage>
        <taxon>Bacteria</taxon>
        <taxon>Pseudomonadati</taxon>
        <taxon>Pseudomonadota</taxon>
        <taxon>Gammaproteobacteria</taxon>
        <taxon>Nevskiales</taxon>
        <taxon>Nevskiaceae</taxon>
        <taxon>Solimonas</taxon>
    </lineage>
</organism>
<keyword evidence="3" id="KW-1185">Reference proteome</keyword>
<gene>
    <name evidence="2" type="ORF">C3942_11645</name>
</gene>
<dbReference type="Gene3D" id="3.30.530.20">
    <property type="match status" value="1"/>
</dbReference>
<dbReference type="PRINTS" id="PR00080">
    <property type="entry name" value="SDRFAMILY"/>
</dbReference>
<evidence type="ECO:0000256" key="1">
    <source>
        <dbReference type="RuleBase" id="RU000363"/>
    </source>
</evidence>
<reference evidence="2 3" key="1">
    <citation type="submission" date="2018-02" db="EMBL/GenBank/DDBJ databases">
        <title>Genome sequencing of Solimonas sp. HR-BB.</title>
        <authorList>
            <person name="Lee Y."/>
            <person name="Jeon C.O."/>
        </authorList>
    </citation>
    <scope>NUCLEOTIDE SEQUENCE [LARGE SCALE GENOMIC DNA]</scope>
    <source>
        <strain evidence="2 3">HR-BB</strain>
    </source>
</reference>
<evidence type="ECO:0008006" key="4">
    <source>
        <dbReference type="Google" id="ProtNLM"/>
    </source>
</evidence>
<dbReference type="PANTHER" id="PTHR44656:SF7">
    <property type="entry name" value="DEHYDROGENASE_REDUCTASE SDR FAMILY MEMBER 12"/>
    <property type="match status" value="1"/>
</dbReference>
<proteinExistence type="inferred from homology"/>
<evidence type="ECO:0000313" key="3">
    <source>
        <dbReference type="Proteomes" id="UP000238220"/>
    </source>
</evidence>
<dbReference type="InterPro" id="IPR036291">
    <property type="entry name" value="NAD(P)-bd_dom_sf"/>
</dbReference>
<dbReference type="Gene3D" id="3.40.50.720">
    <property type="entry name" value="NAD(P)-binding Rossmann-like Domain"/>
    <property type="match status" value="1"/>
</dbReference>
<sequence>MYETLLNEHVDVRRPLQDCFRYLLDFSTAEQWDPGVYRAEKLTPGPVRLGSEFRLVLAGLGRGTVMQYRLTGLRHGESLHLTGVGDGVQAEDSIRFLPLAAGRTRISYAARLRLPGFGGLSGPILQPLLTRLGRRAVAGLGAALEETRPGISGPRSPTLSQRLLLPAAIGFTERGYLAMPRKALSRFMDGKTVLITGPTSGIGLAAACEIARLGARLILVGRHSRRLEAAAEVIEDFAGTPSGLRLIEADLSEREQLQRAAGEVLALESRLDVLVNNAGVLLDRRELTAEGQERSLATNLLAPLRLARALMPLLARSQGRVINVSSGGQYLQALGRDYPAGNDGRFNGIRAYAEAKRALVSASASLAARHPDVAFHAMHPGWVATPGVNRSLPRFERAMKRWLRDARMGADTIVWLASEDAALLGTGNFWLDRRVQPRDVLPTTVMLPERERQLMLALDSLS</sequence>
<dbReference type="InterPro" id="IPR052992">
    <property type="entry name" value="SDR_member_12"/>
</dbReference>
<dbReference type="PANTHER" id="PTHR44656">
    <property type="entry name" value="DEHYDROGENASE/REDUCTASE SDR FAMILY MEMBER 12"/>
    <property type="match status" value="1"/>
</dbReference>
<dbReference type="Pfam" id="PF10604">
    <property type="entry name" value="Polyketide_cyc2"/>
    <property type="match status" value="1"/>
</dbReference>
<protein>
    <recommendedName>
        <fullName evidence="4">Short-chain dehydrogenase</fullName>
    </recommendedName>
</protein>
<dbReference type="RefSeq" id="WP_104230500.1">
    <property type="nucleotide sequence ID" value="NZ_PSNW01000005.1"/>
</dbReference>
<dbReference type="OrthoDB" id="9810734at2"/>
<dbReference type="PRINTS" id="PR00081">
    <property type="entry name" value="GDHRDH"/>
</dbReference>
<evidence type="ECO:0000313" key="2">
    <source>
        <dbReference type="EMBL" id="PPE74035.1"/>
    </source>
</evidence>
<dbReference type="EMBL" id="PSNW01000005">
    <property type="protein sequence ID" value="PPE74035.1"/>
    <property type="molecule type" value="Genomic_DNA"/>
</dbReference>
<dbReference type="InterPro" id="IPR002347">
    <property type="entry name" value="SDR_fam"/>
</dbReference>
<dbReference type="SUPFAM" id="SSF55961">
    <property type="entry name" value="Bet v1-like"/>
    <property type="match status" value="1"/>
</dbReference>